<accession>A0AC61MRI7</accession>
<organism evidence="1 2">
    <name type="scientific">Miniphocaeibacter halophilus</name>
    <dbReference type="NCBI Taxonomy" id="2931922"/>
    <lineage>
        <taxon>Bacteria</taxon>
        <taxon>Bacillati</taxon>
        <taxon>Bacillota</taxon>
        <taxon>Tissierellia</taxon>
        <taxon>Tissierellales</taxon>
        <taxon>Peptoniphilaceae</taxon>
        <taxon>Miniphocaeibacter</taxon>
    </lineage>
</organism>
<name>A0AC61MRI7_9FIRM</name>
<dbReference type="EMBL" id="CP066744">
    <property type="protein sequence ID" value="QQK08057.1"/>
    <property type="molecule type" value="Genomic_DNA"/>
</dbReference>
<evidence type="ECO:0000313" key="1">
    <source>
        <dbReference type="EMBL" id="QQK08057.1"/>
    </source>
</evidence>
<proteinExistence type="predicted"/>
<evidence type="ECO:0000313" key="2">
    <source>
        <dbReference type="Proteomes" id="UP000595814"/>
    </source>
</evidence>
<protein>
    <submittedName>
        <fullName evidence="1">AzlC family ABC transporter permease</fullName>
    </submittedName>
</protein>
<gene>
    <name evidence="1" type="ORF">JFY71_00535</name>
</gene>
<keyword evidence="2" id="KW-1185">Reference proteome</keyword>
<sequence>MSRNKTFFKMGMHNGIPIMLGYFTVSFTFGIQASHIGLNAIDAALISLTNLTSAGQFAGLGIIAANSPFFEMAISQIIINSRYLLMSSSLSQKIEHNTSFIKRAVMAFGTTDEIYSLAITSKQPLSPYYVYGMMAVAIPGWTLGTFFGVILGDILPSTLVSALNIALYAMLISAIIPATKNNEKIAIIITISMFVSFLFTIIPYLKELSSGIHIIIISIVLTSIFAIIFPLKEEGHE</sequence>
<dbReference type="Proteomes" id="UP000595814">
    <property type="component" value="Chromosome"/>
</dbReference>
<reference evidence="1 2" key="1">
    <citation type="journal article" date="2022" name="Int. J. Syst. Evol. Microbiol.">
        <title>Miniphocaeibacter halophilus sp. nov., an ammonium-tolerant acetate-producing bacterium isolated from a biogas system.</title>
        <authorList>
            <person name="Schnurer A."/>
            <person name="Singh A."/>
            <person name="Bi S."/>
            <person name="Qiao W."/>
            <person name="Westerholm M."/>
        </authorList>
    </citation>
    <scope>NUCLEOTIDE SEQUENCE [LARGE SCALE GENOMIC DNA]</scope>
    <source>
        <strain evidence="1 2">AMB_01</strain>
    </source>
</reference>